<evidence type="ECO:0000313" key="3">
    <source>
        <dbReference type="EMBL" id="CAB4746965.1"/>
    </source>
</evidence>
<dbReference type="Gene3D" id="3.90.550.10">
    <property type="entry name" value="Spore Coat Polysaccharide Biosynthesis Protein SpsA, Chain A"/>
    <property type="match status" value="1"/>
</dbReference>
<dbReference type="InterPro" id="IPR029044">
    <property type="entry name" value="Nucleotide-diphossugar_trans"/>
</dbReference>
<dbReference type="AlphaFoldDB" id="A0A6J6TJI2"/>
<dbReference type="PANTHER" id="PTHR43646">
    <property type="entry name" value="GLYCOSYLTRANSFERASE"/>
    <property type="match status" value="1"/>
</dbReference>
<keyword evidence="1" id="KW-1133">Transmembrane helix</keyword>
<evidence type="ECO:0000256" key="1">
    <source>
        <dbReference type="SAM" id="Phobius"/>
    </source>
</evidence>
<name>A0A6J6TJI2_9ZZZZ</name>
<dbReference type="SUPFAM" id="SSF53448">
    <property type="entry name" value="Nucleotide-diphospho-sugar transferases"/>
    <property type="match status" value="1"/>
</dbReference>
<keyword evidence="1" id="KW-0472">Membrane</keyword>
<dbReference type="InterPro" id="IPR001173">
    <property type="entry name" value="Glyco_trans_2-like"/>
</dbReference>
<evidence type="ECO:0000259" key="2">
    <source>
        <dbReference type="Pfam" id="PF00535"/>
    </source>
</evidence>
<dbReference type="Pfam" id="PF00535">
    <property type="entry name" value="Glycos_transf_2"/>
    <property type="match status" value="1"/>
</dbReference>
<keyword evidence="1" id="KW-0812">Transmembrane</keyword>
<feature type="domain" description="Glycosyltransferase 2-like" evidence="2">
    <location>
        <begin position="38"/>
        <end position="145"/>
    </location>
</feature>
<feature type="transmembrane region" description="Helical" evidence="1">
    <location>
        <begin position="326"/>
        <end position="345"/>
    </location>
</feature>
<proteinExistence type="predicted"/>
<dbReference type="EMBL" id="CAEZYX010000114">
    <property type="protein sequence ID" value="CAB4746965.1"/>
    <property type="molecule type" value="Genomic_DNA"/>
</dbReference>
<feature type="transmembrane region" description="Helical" evidence="1">
    <location>
        <begin position="299"/>
        <end position="319"/>
    </location>
</feature>
<protein>
    <submittedName>
        <fullName evidence="3">Unannotated protein</fullName>
    </submittedName>
</protein>
<gene>
    <name evidence="3" type="ORF">UFOPK2802_00899</name>
</gene>
<dbReference type="PANTHER" id="PTHR43646:SF3">
    <property type="entry name" value="SLR1566 PROTEIN"/>
    <property type="match status" value="1"/>
</dbReference>
<sequence>MVLVGTLLALGSLFLTLVNSLSIKKPSKLSGVLTSSVSVLIPMRNESENVNGVLTSSNDQVGLSAFEIITLNDGSTDNTSELISNFKFNMQAKAINGETLPLGWLGKNFACHQLSLASQSDYLVFIDADVRLSPSAIQSAIRTMQICNWDFISPYPVQIAITPIEQLIQPLLQWSWFATVPLYIAQKFRIRSMAVANGQFLIVSRAAYLKCGGHEAIKGEVIDDIELARLLLKSGFNGGVADGSAISNCRMYKSSAQLINGYRKSLWRAFGSPIGSIFAITLLTLSSIVPFIYALNGSILGWVGYMAITTSRLVTALKVKSRWETAFLHPLSIAALIALICWSWIGKMRGELKWRGRNV</sequence>
<accession>A0A6J6TJI2</accession>
<reference evidence="3" key="1">
    <citation type="submission" date="2020-05" db="EMBL/GenBank/DDBJ databases">
        <authorList>
            <person name="Chiriac C."/>
            <person name="Salcher M."/>
            <person name="Ghai R."/>
            <person name="Kavagutti S V."/>
        </authorList>
    </citation>
    <scope>NUCLEOTIDE SEQUENCE</scope>
</reference>
<feature type="transmembrane region" description="Helical" evidence="1">
    <location>
        <begin position="270"/>
        <end position="293"/>
    </location>
</feature>
<organism evidence="3">
    <name type="scientific">freshwater metagenome</name>
    <dbReference type="NCBI Taxonomy" id="449393"/>
    <lineage>
        <taxon>unclassified sequences</taxon>
        <taxon>metagenomes</taxon>
        <taxon>ecological metagenomes</taxon>
    </lineage>
</organism>